<accession>A0A8X6VEU9</accession>
<dbReference type="EMBL" id="BMAU01021335">
    <property type="protein sequence ID" value="GFY15907.1"/>
    <property type="molecule type" value="Genomic_DNA"/>
</dbReference>
<dbReference type="AlphaFoldDB" id="A0A8X6VEU9"/>
<keyword evidence="2" id="KW-1185">Reference proteome</keyword>
<organism evidence="1 2">
    <name type="scientific">Trichonephila clavipes</name>
    <name type="common">Golden silk orbweaver</name>
    <name type="synonym">Nephila clavipes</name>
    <dbReference type="NCBI Taxonomy" id="2585209"/>
    <lineage>
        <taxon>Eukaryota</taxon>
        <taxon>Metazoa</taxon>
        <taxon>Ecdysozoa</taxon>
        <taxon>Arthropoda</taxon>
        <taxon>Chelicerata</taxon>
        <taxon>Arachnida</taxon>
        <taxon>Araneae</taxon>
        <taxon>Araneomorphae</taxon>
        <taxon>Entelegynae</taxon>
        <taxon>Araneoidea</taxon>
        <taxon>Nephilidae</taxon>
        <taxon>Trichonephila</taxon>
    </lineage>
</organism>
<protein>
    <submittedName>
        <fullName evidence="1">Uncharacterized protein</fullName>
    </submittedName>
</protein>
<sequence>MSRSGGQSEVRPPVLMFPISKPNRISFHSKFSPAIYNNFNIPINLKRDIKVDITVWVNIDSESRALAAVCTRSNVDLRRL</sequence>
<evidence type="ECO:0000313" key="1">
    <source>
        <dbReference type="EMBL" id="GFY15907.1"/>
    </source>
</evidence>
<reference evidence="1" key="1">
    <citation type="submission" date="2020-08" db="EMBL/GenBank/DDBJ databases">
        <title>Multicomponent nature underlies the extraordinary mechanical properties of spider dragline silk.</title>
        <authorList>
            <person name="Kono N."/>
            <person name="Nakamura H."/>
            <person name="Mori M."/>
            <person name="Yoshida Y."/>
            <person name="Ohtoshi R."/>
            <person name="Malay A.D."/>
            <person name="Moran D.A.P."/>
            <person name="Tomita M."/>
            <person name="Numata K."/>
            <person name="Arakawa K."/>
        </authorList>
    </citation>
    <scope>NUCLEOTIDE SEQUENCE</scope>
</reference>
<dbReference type="Proteomes" id="UP000887159">
    <property type="component" value="Unassembled WGS sequence"/>
</dbReference>
<proteinExistence type="predicted"/>
<name>A0A8X6VEU9_TRICX</name>
<comment type="caution">
    <text evidence="1">The sequence shown here is derived from an EMBL/GenBank/DDBJ whole genome shotgun (WGS) entry which is preliminary data.</text>
</comment>
<evidence type="ECO:0000313" key="2">
    <source>
        <dbReference type="Proteomes" id="UP000887159"/>
    </source>
</evidence>
<gene>
    <name evidence="1" type="ORF">TNCV_1285521</name>
</gene>